<accession>A0A0B1TEE1</accession>
<evidence type="ECO:0000313" key="3">
    <source>
        <dbReference type="Proteomes" id="UP000053660"/>
    </source>
</evidence>
<gene>
    <name evidence="2" type="ORF">OESDEN_06338</name>
</gene>
<reference evidence="2 3" key="1">
    <citation type="submission" date="2014-03" db="EMBL/GenBank/DDBJ databases">
        <title>Draft genome of the hookworm Oesophagostomum dentatum.</title>
        <authorList>
            <person name="Mitreva M."/>
        </authorList>
    </citation>
    <scope>NUCLEOTIDE SEQUENCE [LARGE SCALE GENOMIC DNA]</scope>
    <source>
        <strain evidence="2 3">OD-Hann</strain>
    </source>
</reference>
<dbReference type="EMBL" id="KN550625">
    <property type="protein sequence ID" value="KHJ93745.1"/>
    <property type="molecule type" value="Genomic_DNA"/>
</dbReference>
<feature type="region of interest" description="Disordered" evidence="1">
    <location>
        <begin position="100"/>
        <end position="146"/>
    </location>
</feature>
<feature type="compositionally biased region" description="Polar residues" evidence="1">
    <location>
        <begin position="121"/>
        <end position="146"/>
    </location>
</feature>
<name>A0A0B1TEE1_OESDE</name>
<dbReference type="AlphaFoldDB" id="A0A0B1TEE1"/>
<dbReference type="OrthoDB" id="5846929at2759"/>
<evidence type="ECO:0000313" key="2">
    <source>
        <dbReference type="EMBL" id="KHJ93745.1"/>
    </source>
</evidence>
<proteinExistence type="predicted"/>
<evidence type="ECO:0000256" key="1">
    <source>
        <dbReference type="SAM" id="MobiDB-lite"/>
    </source>
</evidence>
<protein>
    <submittedName>
        <fullName evidence="2">Uncharacterized protein</fullName>
    </submittedName>
</protein>
<keyword evidence="3" id="KW-1185">Reference proteome</keyword>
<dbReference type="Proteomes" id="UP000053660">
    <property type="component" value="Unassembled WGS sequence"/>
</dbReference>
<organism evidence="2 3">
    <name type="scientific">Oesophagostomum dentatum</name>
    <name type="common">Nodular worm</name>
    <dbReference type="NCBI Taxonomy" id="61180"/>
    <lineage>
        <taxon>Eukaryota</taxon>
        <taxon>Metazoa</taxon>
        <taxon>Ecdysozoa</taxon>
        <taxon>Nematoda</taxon>
        <taxon>Chromadorea</taxon>
        <taxon>Rhabditida</taxon>
        <taxon>Rhabditina</taxon>
        <taxon>Rhabditomorpha</taxon>
        <taxon>Strongyloidea</taxon>
        <taxon>Strongylidae</taxon>
        <taxon>Oesophagostomum</taxon>
    </lineage>
</organism>
<sequence>MLMVCGILGQPECDEIGPPSGFVEASKKEKARPQQKEVSSFVAVPGLPPGWKLVNESLQDIPGTGGARIVSRVLMFDPFTSGGSRARRQSGRGIPSVIEVSDDVGTDKPPMPLSMLLNRGKQPSTTKMQTTTKRPKSVHSTQQVSSKLNIKNNGNERIVGVGTGSRDLKSRTQTISNTKGLKPESVSGWRSGVDWKGKTQTINGRTIAVGPGTFTFGTSPTGAFVRKESGGH</sequence>